<reference evidence="1 2" key="1">
    <citation type="submission" date="2020-08" db="EMBL/GenBank/DDBJ databases">
        <title>Genomic Encyclopedia of Type Strains, Phase IV (KMG-IV): sequencing the most valuable type-strain genomes for metagenomic binning, comparative biology and taxonomic classification.</title>
        <authorList>
            <person name="Goeker M."/>
        </authorList>
    </citation>
    <scope>NUCLEOTIDE SEQUENCE [LARGE SCALE GENOMIC DNA]</scope>
    <source>
        <strain evidence="1 2">DSM 17455</strain>
    </source>
</reference>
<protein>
    <recommendedName>
        <fullName evidence="3">Peptidase M48 domain-containing protein</fullName>
    </recommendedName>
</protein>
<dbReference type="RefSeq" id="WP_182573899.1">
    <property type="nucleotide sequence ID" value="NZ_JACJHY010000007.1"/>
</dbReference>
<gene>
    <name evidence="1" type="ORF">HNQ97_001826</name>
</gene>
<dbReference type="EMBL" id="JACJHZ010000007">
    <property type="protein sequence ID" value="MBA9019831.1"/>
    <property type="molecule type" value="Genomic_DNA"/>
</dbReference>
<comment type="caution">
    <text evidence="1">The sequence shown here is derived from an EMBL/GenBank/DDBJ whole genome shotgun (WGS) entry which is preliminary data.</text>
</comment>
<sequence length="451" mass="51103">MIDNPYARWLSEDNDKCLPVIEQAGIFGILAAVGSQVRGVLGDGPTPLMSALDLEQIQVADYAGFDGFDEAQATEIRKFQKQSPVRAEEMLFLGLRSLFQFTWPEPRNEEDIRYAAAFDFVLNQVLTTWVGEIAGRFSSAEGLLPYWGRLAFLRVMVNLPTENVARFGLDKVAVALVKKAKFNATTWGFDERHVIALNYALEPILKQLNRYLLHYHSTQKMAGPARLSRAWRGIVPIVLHFWSDVVATKLVEPSVVLYGEDMAVMLHNLTSDQVDFIVSHELGHVALNHPKRFQAAKEMGGDVTTVRHEFEFGADTFALGLMRSRLIGRMKQIGSDDRQPNANNNLKTDVAFELHEHQRALGAAYLLFIYMDFIQRAGELVRDRLGNRVPFLERMDTHPRANERLRRLELINAGEHLYTSTLQRYARDFFDTVLDHVQSLSDEELLASLAA</sequence>
<evidence type="ECO:0000313" key="1">
    <source>
        <dbReference type="EMBL" id="MBA9019831.1"/>
    </source>
</evidence>
<keyword evidence="2" id="KW-1185">Reference proteome</keyword>
<proteinExistence type="predicted"/>
<name>A0ABR6C4A5_9HYPH</name>
<evidence type="ECO:0000313" key="2">
    <source>
        <dbReference type="Proteomes" id="UP000587524"/>
    </source>
</evidence>
<dbReference type="Proteomes" id="UP000587524">
    <property type="component" value="Unassembled WGS sequence"/>
</dbReference>
<evidence type="ECO:0008006" key="3">
    <source>
        <dbReference type="Google" id="ProtNLM"/>
    </source>
</evidence>
<organism evidence="1 2">
    <name type="scientific">Aminobacter ciceronei</name>
    <dbReference type="NCBI Taxonomy" id="150723"/>
    <lineage>
        <taxon>Bacteria</taxon>
        <taxon>Pseudomonadati</taxon>
        <taxon>Pseudomonadota</taxon>
        <taxon>Alphaproteobacteria</taxon>
        <taxon>Hyphomicrobiales</taxon>
        <taxon>Phyllobacteriaceae</taxon>
        <taxon>Aminobacter</taxon>
    </lineage>
</organism>
<accession>A0ABR6C4A5</accession>